<dbReference type="InterPro" id="IPR050177">
    <property type="entry name" value="Lipid_A_modif_metabolic_enz"/>
</dbReference>
<dbReference type="SUPFAM" id="SSF51735">
    <property type="entry name" value="NAD(P)-binding Rossmann-fold domains"/>
    <property type="match status" value="1"/>
</dbReference>
<reference evidence="4" key="1">
    <citation type="journal article" date="2019" name="Int. J. Syst. Evol. Microbiol.">
        <title>The Global Catalogue of Microorganisms (GCM) 10K type strain sequencing project: providing services to taxonomists for standard genome sequencing and annotation.</title>
        <authorList>
            <consortium name="The Broad Institute Genomics Platform"/>
            <consortium name="The Broad Institute Genome Sequencing Center for Infectious Disease"/>
            <person name="Wu L."/>
            <person name="Ma J."/>
        </authorList>
    </citation>
    <scope>NUCLEOTIDE SEQUENCE [LARGE SCALE GENOMIC DNA]</scope>
    <source>
        <strain evidence="4">IBRC-M 10490</strain>
    </source>
</reference>
<proteinExistence type="predicted"/>
<dbReference type="Pfam" id="PF01370">
    <property type="entry name" value="Epimerase"/>
    <property type="match status" value="1"/>
</dbReference>
<evidence type="ECO:0000313" key="3">
    <source>
        <dbReference type="EMBL" id="MFC4374187.1"/>
    </source>
</evidence>
<dbReference type="InterPro" id="IPR036291">
    <property type="entry name" value="NAD(P)-bd_dom_sf"/>
</dbReference>
<evidence type="ECO:0000313" key="4">
    <source>
        <dbReference type="Proteomes" id="UP001595844"/>
    </source>
</evidence>
<accession>A0ABV8VFN4</accession>
<dbReference type="Gene3D" id="3.40.50.720">
    <property type="entry name" value="NAD(P)-binding Rossmann-like Domain"/>
    <property type="match status" value="1"/>
</dbReference>
<dbReference type="EMBL" id="JBHSDL010000008">
    <property type="protein sequence ID" value="MFC4374187.1"/>
    <property type="molecule type" value="Genomic_DNA"/>
</dbReference>
<protein>
    <submittedName>
        <fullName evidence="3">NAD-dependent epimerase/dehydratase family protein</fullName>
    </submittedName>
</protein>
<gene>
    <name evidence="3" type="ORF">ACFO5K_08710</name>
</gene>
<dbReference type="RefSeq" id="WP_378558674.1">
    <property type="nucleotide sequence ID" value="NZ_JBHSDL010000008.1"/>
</dbReference>
<dbReference type="PANTHER" id="PTHR43245">
    <property type="entry name" value="BIFUNCTIONAL POLYMYXIN RESISTANCE PROTEIN ARNA"/>
    <property type="match status" value="1"/>
</dbReference>
<organism evidence="3 4">
    <name type="scientific">Nocardia halotolerans</name>
    <dbReference type="NCBI Taxonomy" id="1755878"/>
    <lineage>
        <taxon>Bacteria</taxon>
        <taxon>Bacillati</taxon>
        <taxon>Actinomycetota</taxon>
        <taxon>Actinomycetes</taxon>
        <taxon>Mycobacteriales</taxon>
        <taxon>Nocardiaceae</taxon>
        <taxon>Nocardia</taxon>
    </lineage>
</organism>
<feature type="region of interest" description="Disordered" evidence="1">
    <location>
        <begin position="128"/>
        <end position="147"/>
    </location>
</feature>
<evidence type="ECO:0000259" key="2">
    <source>
        <dbReference type="Pfam" id="PF01370"/>
    </source>
</evidence>
<evidence type="ECO:0000256" key="1">
    <source>
        <dbReference type="SAM" id="MobiDB-lite"/>
    </source>
</evidence>
<comment type="caution">
    <text evidence="3">The sequence shown here is derived from an EMBL/GenBank/DDBJ whole genome shotgun (WGS) entry which is preliminary data.</text>
</comment>
<dbReference type="InterPro" id="IPR001509">
    <property type="entry name" value="Epimerase_deHydtase"/>
</dbReference>
<feature type="domain" description="NAD-dependent epimerase/dehydratase" evidence="2">
    <location>
        <begin position="6"/>
        <end position="244"/>
    </location>
</feature>
<dbReference type="Proteomes" id="UP001595844">
    <property type="component" value="Unassembled WGS sequence"/>
</dbReference>
<keyword evidence="4" id="KW-1185">Reference proteome</keyword>
<sequence>MTDPLVTVLGATGFVGSAVVRELAMRPIRLRAVARHPAPVPTGTTATIEVCEHDLTAPGAVTEVVADADIVVHCVAYIAGASTWRITEGDNAAERVNVGIAEELANALGRRTTPTDVVFAGAVSQVGGSAPETVDGTEQDNPSGEYDRQKLRAERLLLEATTAGPHRATSIRLPTVFGSSARSTARDKGVVSMMIRRALAGEPLTMWHDGTVRRDVVFVDDIARALVAATDHTGKLAGRAWVLGSGRGIPLGELFGTIADLVAERTGVRVPVVSVPPPAHVEAGDLHSVTVDSTAFRAITGWQPTVELETALRRTIEVCATAQDPARSRAT</sequence>
<name>A0ABV8VFN4_9NOCA</name>